<name>A0A840VAY7_9PROT</name>
<dbReference type="SUPFAM" id="SSF53756">
    <property type="entry name" value="UDP-Glycosyltransferase/glycogen phosphorylase"/>
    <property type="match status" value="1"/>
</dbReference>
<keyword evidence="2" id="KW-1185">Reference proteome</keyword>
<comment type="caution">
    <text evidence="1">The sequence shown here is derived from an EMBL/GenBank/DDBJ whole genome shotgun (WGS) entry which is preliminary data.</text>
</comment>
<dbReference type="AlphaFoldDB" id="A0A840VAY7"/>
<organism evidence="1 2">
    <name type="scientific">Acidocella aromatica</name>
    <dbReference type="NCBI Taxonomy" id="1303579"/>
    <lineage>
        <taxon>Bacteria</taxon>
        <taxon>Pseudomonadati</taxon>
        <taxon>Pseudomonadota</taxon>
        <taxon>Alphaproteobacteria</taxon>
        <taxon>Acetobacterales</taxon>
        <taxon>Acidocellaceae</taxon>
        <taxon>Acidocella</taxon>
    </lineage>
</organism>
<dbReference type="EMBL" id="JACHFJ010000003">
    <property type="protein sequence ID" value="MBB5372754.1"/>
    <property type="molecule type" value="Genomic_DNA"/>
</dbReference>
<keyword evidence="1" id="KW-0808">Transferase</keyword>
<sequence>MLERELAIFSPIPPEQNGIADYTYHLVSALRHETRCAVYTNQPDGILPEGVPIREPLQAFRYLPQDQPILHQIGNNPGHIFVLQALRQWGGVTTLHDQNLHYLYEVSGATQPMMVRNLRATSEKMGEVFARHWFEEQIKTAANYALFDMLDEVLTLSSAVVVHSRFARNRIRLLYGEDAAARVHVIPHLALPPDERSEDYVHGTLDVPQGVPLIVTSGFATFAKRFDWLVAALDRIAAMGIDFFWVHAGKERPEEYDLSGLLNQHPNVKARSRITGYLTEAELNECIASCDILVNLRFPSVGESSGTLARAMAAGRCCVVNATAAYADLPTDAVMHIPVNDTIPALVDGLLALLGDPQLRASFGNQALSLARGEWAPEAVARAYVDLISTQTSHPPRNQPRRRIGSHRFSFPINSYSLREDIKACTSHCQGQVEIQLLASSSEQLAQASLQRPLLFQEILPNNMEVRTVNVEQDRSQPRRLEDDRYAGVALVLKGELA</sequence>
<dbReference type="Pfam" id="PF13692">
    <property type="entry name" value="Glyco_trans_1_4"/>
    <property type="match status" value="1"/>
</dbReference>
<dbReference type="RefSeq" id="WP_183265777.1">
    <property type="nucleotide sequence ID" value="NZ_JACHFJ010000003.1"/>
</dbReference>
<proteinExistence type="predicted"/>
<reference evidence="1 2" key="1">
    <citation type="submission" date="2020-08" db="EMBL/GenBank/DDBJ databases">
        <title>Genomic Encyclopedia of Type Strains, Phase IV (KMG-IV): sequencing the most valuable type-strain genomes for metagenomic binning, comparative biology and taxonomic classification.</title>
        <authorList>
            <person name="Goeker M."/>
        </authorList>
    </citation>
    <scope>NUCLEOTIDE SEQUENCE [LARGE SCALE GENOMIC DNA]</scope>
    <source>
        <strain evidence="1 2">DSM 27026</strain>
    </source>
</reference>
<dbReference type="Gene3D" id="3.40.50.2000">
    <property type="entry name" value="Glycogen Phosphorylase B"/>
    <property type="match status" value="2"/>
</dbReference>
<dbReference type="PANTHER" id="PTHR12526:SF636">
    <property type="entry name" value="BLL3647 PROTEIN"/>
    <property type="match status" value="1"/>
</dbReference>
<accession>A0A840VAY7</accession>
<protein>
    <submittedName>
        <fullName evidence="1">Glycosyltransferase involved in cell wall biosynthesis</fullName>
    </submittedName>
</protein>
<gene>
    <name evidence="1" type="ORF">HNP71_001005</name>
</gene>
<dbReference type="CDD" id="cd03801">
    <property type="entry name" value="GT4_PimA-like"/>
    <property type="match status" value="1"/>
</dbReference>
<dbReference type="GO" id="GO:0016757">
    <property type="term" value="F:glycosyltransferase activity"/>
    <property type="evidence" value="ECO:0007669"/>
    <property type="project" value="TreeGrafter"/>
</dbReference>
<evidence type="ECO:0000313" key="1">
    <source>
        <dbReference type="EMBL" id="MBB5372754.1"/>
    </source>
</evidence>
<dbReference type="Proteomes" id="UP000553706">
    <property type="component" value="Unassembled WGS sequence"/>
</dbReference>
<dbReference type="PANTHER" id="PTHR12526">
    <property type="entry name" value="GLYCOSYLTRANSFERASE"/>
    <property type="match status" value="1"/>
</dbReference>
<evidence type="ECO:0000313" key="2">
    <source>
        <dbReference type="Proteomes" id="UP000553706"/>
    </source>
</evidence>